<dbReference type="AlphaFoldDB" id="A0A2I1HWP3"/>
<gene>
    <name evidence="1" type="ORF">RhiirA4_551446</name>
</gene>
<sequence length="97" mass="10872">MSIILFYLVKGNTTANAFPVHIDKGQFVEDLKKSAQLTAVSKISVNIKDELGGVELSPVDKLSKYFDDEPIQKNLHIIVDPPTDRKEIHCTAIYSNR</sequence>
<comment type="caution">
    <text evidence="1">The sequence shown here is derived from an EMBL/GenBank/DDBJ whole genome shotgun (WGS) entry which is preliminary data.</text>
</comment>
<keyword evidence="2" id="KW-1185">Reference proteome</keyword>
<dbReference type="VEuPathDB" id="FungiDB:FUN_016702"/>
<reference evidence="1 2" key="1">
    <citation type="submission" date="2015-10" db="EMBL/GenBank/DDBJ databases">
        <title>Genome analyses suggest a sexual origin of heterokaryosis in a supposedly ancient asexual fungus.</title>
        <authorList>
            <person name="Ropars J."/>
            <person name="Sedzielewska K."/>
            <person name="Noel J."/>
            <person name="Charron P."/>
            <person name="Farinelli L."/>
            <person name="Marton T."/>
            <person name="Kruger M."/>
            <person name="Pelin A."/>
            <person name="Brachmann A."/>
            <person name="Corradi N."/>
        </authorList>
    </citation>
    <scope>NUCLEOTIDE SEQUENCE [LARGE SCALE GENOMIC DNA]</scope>
    <source>
        <strain evidence="1 2">A4</strain>
    </source>
</reference>
<feature type="non-terminal residue" evidence="1">
    <location>
        <position position="97"/>
    </location>
</feature>
<dbReference type="EMBL" id="LLXI01009521">
    <property type="protein sequence ID" value="PKY63246.1"/>
    <property type="molecule type" value="Genomic_DNA"/>
</dbReference>
<dbReference type="VEuPathDB" id="FungiDB:RhiirFUN_013443"/>
<dbReference type="VEuPathDB" id="FungiDB:RhiirA1_537689"/>
<name>A0A2I1HWP3_9GLOM</name>
<evidence type="ECO:0000313" key="2">
    <source>
        <dbReference type="Proteomes" id="UP000234323"/>
    </source>
</evidence>
<dbReference type="Proteomes" id="UP000234323">
    <property type="component" value="Unassembled WGS sequence"/>
</dbReference>
<proteinExistence type="predicted"/>
<evidence type="ECO:0000313" key="1">
    <source>
        <dbReference type="EMBL" id="PKY63246.1"/>
    </source>
</evidence>
<protein>
    <submittedName>
        <fullName evidence="1">Uncharacterized protein</fullName>
    </submittedName>
</protein>
<accession>A0A2I1HWP3</accession>
<organism evidence="1 2">
    <name type="scientific">Rhizophagus irregularis</name>
    <dbReference type="NCBI Taxonomy" id="588596"/>
    <lineage>
        <taxon>Eukaryota</taxon>
        <taxon>Fungi</taxon>
        <taxon>Fungi incertae sedis</taxon>
        <taxon>Mucoromycota</taxon>
        <taxon>Glomeromycotina</taxon>
        <taxon>Glomeromycetes</taxon>
        <taxon>Glomerales</taxon>
        <taxon>Glomeraceae</taxon>
        <taxon>Rhizophagus</taxon>
    </lineage>
</organism>